<dbReference type="EMBL" id="LXEV01000032">
    <property type="protein sequence ID" value="OAT45368.1"/>
    <property type="molecule type" value="Genomic_DNA"/>
</dbReference>
<evidence type="ECO:0000313" key="2">
    <source>
        <dbReference type="Proteomes" id="UP000078250"/>
    </source>
</evidence>
<protein>
    <submittedName>
        <fullName evidence="1">Phage capsid and scaffold protein</fullName>
    </submittedName>
</protein>
<organism evidence="1 2">
    <name type="scientific">Proteus hauseri ATCC 700826</name>
    <dbReference type="NCBI Taxonomy" id="1354271"/>
    <lineage>
        <taxon>Bacteria</taxon>
        <taxon>Pseudomonadati</taxon>
        <taxon>Pseudomonadota</taxon>
        <taxon>Gammaproteobacteria</taxon>
        <taxon>Enterobacterales</taxon>
        <taxon>Morganellaceae</taxon>
        <taxon>Proteus</taxon>
    </lineage>
</organism>
<accession>A0AAJ3HQA3</accession>
<gene>
    <name evidence="1" type="ORF">M997_2916</name>
</gene>
<proteinExistence type="predicted"/>
<comment type="caution">
    <text evidence="1">The sequence shown here is derived from an EMBL/GenBank/DDBJ whole genome shotgun (WGS) entry which is preliminary data.</text>
</comment>
<evidence type="ECO:0000313" key="1">
    <source>
        <dbReference type="EMBL" id="OAT45368.1"/>
    </source>
</evidence>
<dbReference type="AlphaFoldDB" id="A0AAJ3HQA3"/>
<sequence length="51" mass="5475">MSDIRKTLAFDDAEIKFTGDGTQGIFEGYASVFSNTDSDGDIILPGALRAF</sequence>
<name>A0AAJ3HQA3_PROHU</name>
<keyword evidence="2" id="KW-1185">Reference proteome</keyword>
<reference evidence="1 2" key="1">
    <citation type="submission" date="2016-04" db="EMBL/GenBank/DDBJ databases">
        <title>ATOL: Assembling a taxonomically balanced genome-scale reconstruction of the evolutionary history of the Enterobacteriaceae.</title>
        <authorList>
            <person name="Plunkett G.III."/>
            <person name="Neeno-Eckwall E.C."/>
            <person name="Glasner J.D."/>
            <person name="Perna N.T."/>
        </authorList>
    </citation>
    <scope>NUCLEOTIDE SEQUENCE [LARGE SCALE GENOMIC DNA]</scope>
    <source>
        <strain evidence="1 2">ATCC 700826</strain>
    </source>
</reference>
<dbReference type="Proteomes" id="UP000078250">
    <property type="component" value="Unassembled WGS sequence"/>
</dbReference>